<accession>A0AAJ7EIN7</accession>
<dbReference type="Gene3D" id="3.30.70.270">
    <property type="match status" value="1"/>
</dbReference>
<dbReference type="Gene3D" id="3.30.420.10">
    <property type="entry name" value="Ribonuclease H-like superfamily/Ribonuclease H"/>
    <property type="match status" value="1"/>
</dbReference>
<dbReference type="Gene3D" id="3.10.10.10">
    <property type="entry name" value="HIV Type 1 Reverse Transcriptase, subunit A, domain 1"/>
    <property type="match status" value="1"/>
</dbReference>
<dbReference type="PANTHER" id="PTHR47331:SF4">
    <property type="entry name" value="PEPTIDASE S1 DOMAIN-CONTAINING PROTEIN"/>
    <property type="match status" value="1"/>
</dbReference>
<protein>
    <submittedName>
        <fullName evidence="1">Uncharacterized protein LOC106125965</fullName>
    </submittedName>
</protein>
<name>A0AAJ7EIN7_PAPXU</name>
<dbReference type="GO" id="GO:0003676">
    <property type="term" value="F:nucleic acid binding"/>
    <property type="evidence" value="ECO:0007669"/>
    <property type="project" value="InterPro"/>
</dbReference>
<evidence type="ECO:0000313" key="1">
    <source>
        <dbReference type="RefSeq" id="XP_013178833.1"/>
    </source>
</evidence>
<dbReference type="GO" id="GO:0071897">
    <property type="term" value="P:DNA biosynthetic process"/>
    <property type="evidence" value="ECO:0007669"/>
    <property type="project" value="UniProtKB-ARBA"/>
</dbReference>
<dbReference type="InterPro" id="IPR043128">
    <property type="entry name" value="Rev_trsase/Diguanyl_cyclase"/>
</dbReference>
<dbReference type="InterPro" id="IPR036397">
    <property type="entry name" value="RNaseH_sf"/>
</dbReference>
<gene>
    <name evidence="1" type="primary">LOC106125965</name>
</gene>
<dbReference type="GeneID" id="106125965"/>
<feature type="non-terminal residue" evidence="1">
    <location>
        <position position="720"/>
    </location>
</feature>
<sequence length="720" mass="82033">MLRFRTHPVVIIGDIKDMFLRIKIKPDNQHVFRFLWKDPTAGDDAPIKVCVMQCLIFGATCSPFIAQYVKNKNASIYEDLYPEAVKVILNNHYMDDCLHSTTSIGEAIELIKNITEIHGHAGFNMRSWTSNSKQVIDCLPNESLANSAIQLEDGATDVVERTLGLMWQPSDDTFLFNISFNRLSDNVLNGSEPPTKAKMLSLIMSVYDMQGFITPITIKGKIILQNVHRSGVGWNYPIHIKDYECFLKWLDDLKLLAQLRIPRWYNNTGTWSDCYPQTESGDPDRIINTEMHIFCDASLKAYAAVVYWRFIRTDGKVFVCFVTSKSRVSPLRPVSVPRLELQAALLAARLASTVRTEHTDITPTRRYFWTDSKTVLQWIRSDPRTFKPYVAHRLGEIDELTRVIEWRYVPTGLNVADVATREDAPPLTIDNQWFQGPAYLRLPEVSWPADLCSAEEIYDEVACEQRSVNTISASAPTDLASCLPDEERAYFKLDYIFDRYFAPFVEPGYRAVDFGSLEPCRLYKVLGGRVDKADGVSYNACRPVIVDGRHKITQLIVEDYHRRALHGANEMVVNEIRQKYWVIRLRPTVRGVAARRLFCRHRRAAPHAQRMADLPQVRLQHHRRPFSSAGVDFFGPMEITSGAPEMGGAWERLVRSVKTALKVVLKERAPHFDTLSTLMCEVEALINSRPITYVSTDPNYPEALTPNHFLIGTSSSGTPY</sequence>
<dbReference type="RefSeq" id="XP_013178833.1">
    <property type="nucleotide sequence ID" value="XM_013323379.1"/>
</dbReference>
<organism evidence="1">
    <name type="scientific">Papilio xuthus</name>
    <name type="common">Asian swallowtail butterfly</name>
    <dbReference type="NCBI Taxonomy" id="66420"/>
    <lineage>
        <taxon>Eukaryota</taxon>
        <taxon>Metazoa</taxon>
        <taxon>Ecdysozoa</taxon>
        <taxon>Arthropoda</taxon>
        <taxon>Hexapoda</taxon>
        <taxon>Insecta</taxon>
        <taxon>Pterygota</taxon>
        <taxon>Neoptera</taxon>
        <taxon>Endopterygota</taxon>
        <taxon>Lepidoptera</taxon>
        <taxon>Glossata</taxon>
        <taxon>Ditrysia</taxon>
        <taxon>Papilionoidea</taxon>
        <taxon>Papilionidae</taxon>
        <taxon>Papilioninae</taxon>
        <taxon>Papilio</taxon>
    </lineage>
</organism>
<reference evidence="1" key="1">
    <citation type="submission" date="2025-08" db="UniProtKB">
        <authorList>
            <consortium name="RefSeq"/>
        </authorList>
    </citation>
    <scope>IDENTIFICATION</scope>
</reference>
<dbReference type="AlphaFoldDB" id="A0AAJ7EIN7"/>
<dbReference type="InterPro" id="IPR008042">
    <property type="entry name" value="Retrotrans_Pao"/>
</dbReference>
<dbReference type="KEGG" id="pxu:106125965"/>
<dbReference type="SUPFAM" id="SSF56672">
    <property type="entry name" value="DNA/RNA polymerases"/>
    <property type="match status" value="1"/>
</dbReference>
<dbReference type="InterPro" id="IPR043502">
    <property type="entry name" value="DNA/RNA_pol_sf"/>
</dbReference>
<dbReference type="Pfam" id="PF05380">
    <property type="entry name" value="Peptidase_A17"/>
    <property type="match status" value="1"/>
</dbReference>
<dbReference type="Proteomes" id="UP000694872">
    <property type="component" value="Unplaced"/>
</dbReference>
<dbReference type="PANTHER" id="PTHR47331">
    <property type="entry name" value="PHD-TYPE DOMAIN-CONTAINING PROTEIN"/>
    <property type="match status" value="1"/>
</dbReference>
<proteinExistence type="predicted"/>